<feature type="domain" description="DNA methylase N-4/N-6" evidence="7">
    <location>
        <begin position="120"/>
        <end position="445"/>
    </location>
</feature>
<dbReference type="InterPro" id="IPR002052">
    <property type="entry name" value="DNA_methylase_N6_adenine_CS"/>
</dbReference>
<dbReference type="GO" id="GO:0003677">
    <property type="term" value="F:DNA binding"/>
    <property type="evidence" value="ECO:0007669"/>
    <property type="project" value="InterPro"/>
</dbReference>
<dbReference type="EC" id="2.1.1.72" evidence="2"/>
<evidence type="ECO:0000256" key="2">
    <source>
        <dbReference type="ARBA" id="ARBA00011900"/>
    </source>
</evidence>
<evidence type="ECO:0000259" key="7">
    <source>
        <dbReference type="Pfam" id="PF01555"/>
    </source>
</evidence>
<dbReference type="GO" id="GO:0008170">
    <property type="term" value="F:N-methyltransferase activity"/>
    <property type="evidence" value="ECO:0007669"/>
    <property type="project" value="InterPro"/>
</dbReference>
<proteinExistence type="inferred from homology"/>
<keyword evidence="3 8" id="KW-0489">Methyltransferase</keyword>
<dbReference type="SUPFAM" id="SSF53335">
    <property type="entry name" value="S-adenosyl-L-methionine-dependent methyltransferases"/>
    <property type="match status" value="1"/>
</dbReference>
<accession>A0A1V4GPP9</accession>
<comment type="caution">
    <text evidence="8">The sequence shown here is derived from an EMBL/GenBank/DDBJ whole genome shotgun (WGS) entry which is preliminary data.</text>
</comment>
<dbReference type="Gene3D" id="3.40.50.150">
    <property type="entry name" value="Vaccinia Virus protein VP39"/>
    <property type="match status" value="1"/>
</dbReference>
<evidence type="ECO:0000256" key="3">
    <source>
        <dbReference type="ARBA" id="ARBA00022603"/>
    </source>
</evidence>
<dbReference type="InterPro" id="IPR029063">
    <property type="entry name" value="SAM-dependent_MTases_sf"/>
</dbReference>
<organism evidence="8 9">
    <name type="scientific">Moraxella lacunata</name>
    <dbReference type="NCBI Taxonomy" id="477"/>
    <lineage>
        <taxon>Bacteria</taxon>
        <taxon>Pseudomonadati</taxon>
        <taxon>Pseudomonadota</taxon>
        <taxon>Gammaproteobacteria</taxon>
        <taxon>Moraxellales</taxon>
        <taxon>Moraxellaceae</taxon>
        <taxon>Moraxella</taxon>
    </lineage>
</organism>
<dbReference type="Pfam" id="PF01555">
    <property type="entry name" value="N6_N4_Mtase"/>
    <property type="match status" value="1"/>
</dbReference>
<keyword evidence="4 8" id="KW-0808">Transferase</keyword>
<evidence type="ECO:0000256" key="6">
    <source>
        <dbReference type="ARBA" id="ARBA00047942"/>
    </source>
</evidence>
<reference evidence="9" key="1">
    <citation type="submission" date="2017-03" db="EMBL/GenBank/DDBJ databases">
        <title>Draft genome sequence of Moraxella equi CCUG 4950T type strain.</title>
        <authorList>
            <person name="Salva-Serra F."/>
            <person name="Engstrom-Jakobsson H."/>
            <person name="Thorell K."/>
            <person name="Jaen-Luchoro D."/>
            <person name="Gonzales-Siles L."/>
            <person name="Karlsson R."/>
            <person name="Yazdan S."/>
            <person name="Boulund F."/>
            <person name="Johnning A."/>
            <person name="Engstrand L."/>
            <person name="Kristiansson E."/>
            <person name="Moore E."/>
        </authorList>
    </citation>
    <scope>NUCLEOTIDE SEQUENCE [LARGE SCALE GENOMIC DNA]</scope>
    <source>
        <strain evidence="9">CCUG 4441</strain>
    </source>
</reference>
<protein>
    <recommendedName>
        <fullName evidence="2">site-specific DNA-methyltransferase (adenine-specific)</fullName>
        <ecNumber evidence="2">2.1.1.72</ecNumber>
    </recommendedName>
</protein>
<evidence type="ECO:0000256" key="1">
    <source>
        <dbReference type="ARBA" id="ARBA00006594"/>
    </source>
</evidence>
<comment type="catalytic activity">
    <reaction evidence="6">
        <text>a 2'-deoxyadenosine in DNA + S-adenosyl-L-methionine = an N(6)-methyl-2'-deoxyadenosine in DNA + S-adenosyl-L-homocysteine + H(+)</text>
        <dbReference type="Rhea" id="RHEA:15197"/>
        <dbReference type="Rhea" id="RHEA-COMP:12418"/>
        <dbReference type="Rhea" id="RHEA-COMP:12419"/>
        <dbReference type="ChEBI" id="CHEBI:15378"/>
        <dbReference type="ChEBI" id="CHEBI:57856"/>
        <dbReference type="ChEBI" id="CHEBI:59789"/>
        <dbReference type="ChEBI" id="CHEBI:90615"/>
        <dbReference type="ChEBI" id="CHEBI:90616"/>
        <dbReference type="EC" id="2.1.1.72"/>
    </reaction>
</comment>
<dbReference type="GO" id="GO:0009007">
    <property type="term" value="F:site-specific DNA-methyltransferase (adenine-specific) activity"/>
    <property type="evidence" value="ECO:0007669"/>
    <property type="project" value="UniProtKB-EC"/>
</dbReference>
<comment type="similarity">
    <text evidence="1">Belongs to the N(4)/N(6)-methyltransferase family.</text>
</comment>
<dbReference type="EMBL" id="MXAN01000081">
    <property type="protein sequence ID" value="OPH34669.1"/>
    <property type="molecule type" value="Genomic_DNA"/>
</dbReference>
<dbReference type="Proteomes" id="UP000191025">
    <property type="component" value="Unassembled WGS sequence"/>
</dbReference>
<dbReference type="AlphaFoldDB" id="A0A1V4GPP9"/>
<dbReference type="InterPro" id="IPR002941">
    <property type="entry name" value="DNA_methylase_N4/N6"/>
</dbReference>
<dbReference type="RefSeq" id="WP_062498748.1">
    <property type="nucleotide sequence ID" value="NZ_MXAN01000081.1"/>
</dbReference>
<name>A0A1V4GPP9_MORLA</name>
<dbReference type="InterPro" id="IPR002295">
    <property type="entry name" value="N4/N6-MTase_EcoPI_Mod-like"/>
</dbReference>
<dbReference type="PROSITE" id="PS00092">
    <property type="entry name" value="N6_MTASE"/>
    <property type="match status" value="1"/>
</dbReference>
<evidence type="ECO:0000313" key="9">
    <source>
        <dbReference type="Proteomes" id="UP000191025"/>
    </source>
</evidence>
<dbReference type="GO" id="GO:0032259">
    <property type="term" value="P:methylation"/>
    <property type="evidence" value="ECO:0007669"/>
    <property type="project" value="UniProtKB-KW"/>
</dbReference>
<evidence type="ECO:0000313" key="8">
    <source>
        <dbReference type="EMBL" id="OPH34669.1"/>
    </source>
</evidence>
<sequence>MTLKLHSPDLTCQNIAKIAELFPNVLTEHTDEHGNTVPAIDFELLRQELSSSIVEGSQERYRLDWVGKREAILTANRPIYKTLRPYKDESVQFDTTQNLFIEGDNLDALKLLQDTYLGAVKMIYIDPPYNTGNDFIYNDDFATDSEDYLAKSEQYDDIGNRLTINTESNGRFHSDWLSMMYARLKLARNLLSEQGLIFLAIGEEECCNLQVMANEVFGRNNYYGTISWTATTKAMNAGSAKYKLQKSEEYIHVYGRVPMQEHENFHLELKGYKEYPFVSENGDKYRLEEIQQRKNIGIKRSEKMVFEILGVMPQNEYRWTIGFDTAKQLEKNGDVILQKGKVIRKIYEKDESSESHFPLWANFSDGYGTSETGKALLREILGKEHGFETVKPIELIEKLLFHFTSDNDIILDFFAGSGTTAHAVMQMNAKNKNSHRQFIMVQVNEPTKEGSDTHKAGYKTISDLTKDRLRLAGAKISTDHPHVDTGFRVLKIDSSNMKDVYYQPHALTQADLVEMTSHIKDDRTDEDLLFQVMLDFGVPLSLPIDCRTIDGQNVYFVAGNSLVACFDGLSTTIVDEVAKVAPLRFVSSERAIAHDQDKTNIKERFGQLSAQTDVRFI</sequence>
<evidence type="ECO:0000256" key="5">
    <source>
        <dbReference type="ARBA" id="ARBA00022691"/>
    </source>
</evidence>
<gene>
    <name evidence="8" type="ORF">B5J94_10830</name>
</gene>
<dbReference type="PIRSF" id="PIRSF015855">
    <property type="entry name" value="TypeIII_Mtase_mKpnI"/>
    <property type="match status" value="1"/>
</dbReference>
<keyword evidence="5" id="KW-0949">S-adenosyl-L-methionine</keyword>
<evidence type="ECO:0000256" key="4">
    <source>
        <dbReference type="ARBA" id="ARBA00022679"/>
    </source>
</evidence>
<dbReference type="PRINTS" id="PR00506">
    <property type="entry name" value="D21N6MTFRASE"/>
</dbReference>